<reference evidence="1 2" key="1">
    <citation type="submission" date="2017-12" db="EMBL/GenBank/DDBJ databases">
        <title>High-resolution comparative analysis of great ape genomes.</title>
        <authorList>
            <person name="Pollen A."/>
            <person name="Hastie A."/>
            <person name="Hormozdiari F."/>
            <person name="Dougherty M."/>
            <person name="Liu R."/>
            <person name="Chaisson M."/>
            <person name="Hoppe E."/>
            <person name="Hill C."/>
            <person name="Pang A."/>
            <person name="Hillier L."/>
            <person name="Baker C."/>
            <person name="Armstrong J."/>
            <person name="Shendure J."/>
            <person name="Paten B."/>
            <person name="Wilson R."/>
            <person name="Chao H."/>
            <person name="Schneider V."/>
            <person name="Ventura M."/>
            <person name="Kronenberg Z."/>
            <person name="Murali S."/>
            <person name="Gordon D."/>
            <person name="Cantsilieris S."/>
            <person name="Munson K."/>
            <person name="Nelson B."/>
            <person name="Raja A."/>
            <person name="Underwood J."/>
            <person name="Diekhans M."/>
            <person name="Fiddes I."/>
            <person name="Haussler D."/>
            <person name="Eichler E."/>
        </authorList>
    </citation>
    <scope>NUCLEOTIDE SEQUENCE [LARGE SCALE GENOMIC DNA]</scope>
    <source>
        <strain evidence="1">Yerkes chimp pedigree #C0471</strain>
    </source>
</reference>
<comment type="caution">
    <text evidence="1">The sequence shown here is derived from an EMBL/GenBank/DDBJ whole genome shotgun (WGS) entry which is preliminary data.</text>
</comment>
<proteinExistence type="predicted"/>
<feature type="non-terminal residue" evidence="1">
    <location>
        <position position="137"/>
    </location>
</feature>
<sequence>MKVQPSVTCVASWGGIVHLEAFGDPVIVLRGAWAVPRVDCLIDTLRTPNASCMRRGTHLLVPCLEEEELALHRRWLDMSEALPCPGKETPTPGCRLGALYWACVHNDPTQLQAILDGGVSPEEATQVDSNGRATCLW</sequence>
<accession>A0A2J8KDN4</accession>
<gene>
    <name evidence="1" type="ORF">CK820_G0039623</name>
</gene>
<evidence type="ECO:0000313" key="1">
    <source>
        <dbReference type="EMBL" id="PNI33112.1"/>
    </source>
</evidence>
<name>A0A2J8KDN4_PANTR</name>
<dbReference type="AlphaFoldDB" id="A0A2J8KDN4"/>
<dbReference type="EMBL" id="NBAG03000375">
    <property type="protein sequence ID" value="PNI33112.1"/>
    <property type="molecule type" value="Genomic_DNA"/>
</dbReference>
<evidence type="ECO:0000313" key="2">
    <source>
        <dbReference type="Proteomes" id="UP000236370"/>
    </source>
</evidence>
<organism evidence="1 2">
    <name type="scientific">Pan troglodytes</name>
    <name type="common">Chimpanzee</name>
    <dbReference type="NCBI Taxonomy" id="9598"/>
    <lineage>
        <taxon>Eukaryota</taxon>
        <taxon>Metazoa</taxon>
        <taxon>Chordata</taxon>
        <taxon>Craniata</taxon>
        <taxon>Vertebrata</taxon>
        <taxon>Euteleostomi</taxon>
        <taxon>Mammalia</taxon>
        <taxon>Eutheria</taxon>
        <taxon>Euarchontoglires</taxon>
        <taxon>Primates</taxon>
        <taxon>Haplorrhini</taxon>
        <taxon>Catarrhini</taxon>
        <taxon>Hominidae</taxon>
        <taxon>Pan</taxon>
    </lineage>
</organism>
<protein>
    <submittedName>
        <fullName evidence="1">ANKRD33 isoform 6</fullName>
    </submittedName>
</protein>
<dbReference type="Proteomes" id="UP000236370">
    <property type="component" value="Unassembled WGS sequence"/>
</dbReference>